<dbReference type="PROSITE" id="PS51548">
    <property type="entry name" value="BIRNAVIRUS_VP4_PRO"/>
    <property type="match status" value="1"/>
</dbReference>
<feature type="region of interest" description="Disordered" evidence="1">
    <location>
        <begin position="94"/>
        <end position="120"/>
    </location>
</feature>
<sequence length="404" mass="44831">MSDVSSDKNKSQSAGSSSWTPTASQQWLTSPPWMGSTSSRSIRSMREQNYNSRMMLSAEQDFNREMAQYYDAAHVARRYVDAGINPMLAMSGQSLGTAGSSSPQGSVPQPSSTENGGFQPILDSIGAVNNSAAQFVDAMRAQPEIKGKQLQNQYDMLSLFDRLMKTKEDANQAGFDTEYKSIRNYIAEETKDSEVDRIKWEKNLTIERANEASSNGIYLMLKSQWEPTKMNAEVDLIRKQIAELGARILVHKSQAKWYDASSYEAFMSGLEHFQRANGLLLDNRLKSALFGEYVKQGYLATIHAANNAGAENEFQSWYNMGVMLGGTREAGLITQSVIAGLHEIEDVSTTVSEVISDLKSVGVKDTPTNRRYIEDMVNVRKEQLESFGVTSTSAPPRAGSKRNR</sequence>
<feature type="domain" description="Peptidase S50" evidence="2">
    <location>
        <begin position="1"/>
        <end position="32"/>
    </location>
</feature>
<evidence type="ECO:0000259" key="2">
    <source>
        <dbReference type="PROSITE" id="PS51548"/>
    </source>
</evidence>
<name>A0A976R866_9VIRU</name>
<feature type="compositionally biased region" description="Basic and acidic residues" evidence="1">
    <location>
        <begin position="1"/>
        <end position="10"/>
    </location>
</feature>
<proteinExistence type="predicted"/>
<evidence type="ECO:0000313" key="3">
    <source>
        <dbReference type="EMBL" id="UPW41505.1"/>
    </source>
</evidence>
<reference evidence="3" key="1">
    <citation type="submission" date="2022-02" db="EMBL/GenBank/DDBJ databases">
        <title>Towards deciphering the DNA virus diversity associated with rodent species in the families Cricetidae and Heteromyidae.</title>
        <authorList>
            <person name="Lund M."/>
            <person name="Larsen B.B."/>
            <person name="Gryseels S."/>
            <person name="Kraberger S."/>
            <person name="Rowsey D.M."/>
            <person name="Steger L."/>
            <person name="Yule K.M."/>
            <person name="Upham N.S."/>
            <person name="Worobey M."/>
            <person name="Van Doorslaer K."/>
            <person name="Varsani A."/>
        </authorList>
    </citation>
    <scope>NUCLEOTIDE SEQUENCE</scope>
    <source>
        <strain evidence="3">UA23Rod_872</strain>
    </source>
</reference>
<accession>A0A976R866</accession>
<protein>
    <submittedName>
        <fullName evidence="3">DNA pilot protein</fullName>
    </submittedName>
</protein>
<evidence type="ECO:0000256" key="1">
    <source>
        <dbReference type="SAM" id="MobiDB-lite"/>
    </source>
</evidence>
<dbReference type="EMBL" id="OM869612">
    <property type="protein sequence ID" value="UPW41505.1"/>
    <property type="molecule type" value="Genomic_DNA"/>
</dbReference>
<feature type="region of interest" description="Disordered" evidence="1">
    <location>
        <begin position="1"/>
        <end position="41"/>
    </location>
</feature>
<dbReference type="InterPro" id="IPR025775">
    <property type="entry name" value="Birna_VP4_Prtase_dom"/>
</dbReference>
<feature type="compositionally biased region" description="Polar residues" evidence="1">
    <location>
        <begin position="11"/>
        <end position="41"/>
    </location>
</feature>
<organism evidence="3">
    <name type="scientific">Dipodfec virus UA23Rod_872</name>
    <dbReference type="NCBI Taxonomy" id="2929333"/>
    <lineage>
        <taxon>Viruses</taxon>
        <taxon>Monodnaviria</taxon>
        <taxon>Sangervirae</taxon>
        <taxon>Phixviricota</taxon>
        <taxon>Malgrandaviricetes</taxon>
        <taxon>Petitvirales</taxon>
        <taxon>Microviridae</taxon>
    </lineage>
</organism>
<feature type="compositionally biased region" description="Low complexity" evidence="1">
    <location>
        <begin position="99"/>
        <end position="112"/>
    </location>
</feature>